<evidence type="ECO:0000313" key="2">
    <source>
        <dbReference type="Proteomes" id="UP000199202"/>
    </source>
</evidence>
<name>A0A1G8QDW5_9ACTN</name>
<dbReference type="AlphaFoldDB" id="A0A1G8QDW5"/>
<accession>A0A1G8QDW5</accession>
<sequence length="98" mass="10797">MSGSESRRRHATVPTSNPMVPVARYWLTGRRHKRICPLPITGEGGAPTGAPRYFTFEAGAVKVLQADGDSASSPCRNQWTWLAGLPKVPYRPMTCRPM</sequence>
<evidence type="ECO:0000313" key="1">
    <source>
        <dbReference type="EMBL" id="SDJ02897.1"/>
    </source>
</evidence>
<keyword evidence="2" id="KW-1185">Reference proteome</keyword>
<organism evidence="1 2">
    <name type="scientific">Nonomuraea jiangxiensis</name>
    <dbReference type="NCBI Taxonomy" id="633440"/>
    <lineage>
        <taxon>Bacteria</taxon>
        <taxon>Bacillati</taxon>
        <taxon>Actinomycetota</taxon>
        <taxon>Actinomycetes</taxon>
        <taxon>Streptosporangiales</taxon>
        <taxon>Streptosporangiaceae</taxon>
        <taxon>Nonomuraea</taxon>
    </lineage>
</organism>
<protein>
    <submittedName>
        <fullName evidence="1">Uncharacterized protein</fullName>
    </submittedName>
</protein>
<proteinExistence type="predicted"/>
<dbReference type="EMBL" id="FNDJ01000008">
    <property type="protein sequence ID" value="SDJ02897.1"/>
    <property type="molecule type" value="Genomic_DNA"/>
</dbReference>
<gene>
    <name evidence="1" type="ORF">SAMN05421869_108212</name>
</gene>
<dbReference type="Proteomes" id="UP000199202">
    <property type="component" value="Unassembled WGS sequence"/>
</dbReference>
<reference evidence="1 2" key="1">
    <citation type="submission" date="2016-10" db="EMBL/GenBank/DDBJ databases">
        <authorList>
            <person name="de Groot N.N."/>
        </authorList>
    </citation>
    <scope>NUCLEOTIDE SEQUENCE [LARGE SCALE GENOMIC DNA]</scope>
    <source>
        <strain evidence="1 2">CGMCC 4.6533</strain>
    </source>
</reference>